<evidence type="ECO:0000313" key="1">
    <source>
        <dbReference type="EMBL" id="MPD06202.1"/>
    </source>
</evidence>
<organism evidence="1 2">
    <name type="scientific">Portunus trituberculatus</name>
    <name type="common">Swimming crab</name>
    <name type="synonym">Neptunus trituberculatus</name>
    <dbReference type="NCBI Taxonomy" id="210409"/>
    <lineage>
        <taxon>Eukaryota</taxon>
        <taxon>Metazoa</taxon>
        <taxon>Ecdysozoa</taxon>
        <taxon>Arthropoda</taxon>
        <taxon>Crustacea</taxon>
        <taxon>Multicrustacea</taxon>
        <taxon>Malacostraca</taxon>
        <taxon>Eumalacostraca</taxon>
        <taxon>Eucarida</taxon>
        <taxon>Decapoda</taxon>
        <taxon>Pleocyemata</taxon>
        <taxon>Brachyura</taxon>
        <taxon>Eubrachyura</taxon>
        <taxon>Portunoidea</taxon>
        <taxon>Portunidae</taxon>
        <taxon>Portuninae</taxon>
        <taxon>Portunus</taxon>
    </lineage>
</organism>
<sequence>MIAETLQPRRGRRWMEVWKSRSDDGKGQTNPIFTTTLIRLPSLTIYNLWRYQATMSSSPL</sequence>
<dbReference type="EMBL" id="VSRR010149930">
    <property type="protein sequence ID" value="MPD06202.1"/>
    <property type="molecule type" value="Genomic_DNA"/>
</dbReference>
<dbReference type="AlphaFoldDB" id="A0A5B7K6Z5"/>
<accession>A0A5B7K6Z5</accession>
<name>A0A5B7K6Z5_PORTR</name>
<comment type="caution">
    <text evidence="1">The sequence shown here is derived from an EMBL/GenBank/DDBJ whole genome shotgun (WGS) entry which is preliminary data.</text>
</comment>
<gene>
    <name evidence="1" type="ORF">E2C01_101996</name>
</gene>
<protein>
    <submittedName>
        <fullName evidence="1">Uncharacterized protein</fullName>
    </submittedName>
</protein>
<proteinExistence type="predicted"/>
<dbReference type="Proteomes" id="UP000324222">
    <property type="component" value="Unassembled WGS sequence"/>
</dbReference>
<reference evidence="1 2" key="1">
    <citation type="submission" date="2019-05" db="EMBL/GenBank/DDBJ databases">
        <title>Another draft genome of Portunus trituberculatus and its Hox gene families provides insights of decapod evolution.</title>
        <authorList>
            <person name="Jeong J.-H."/>
            <person name="Song I."/>
            <person name="Kim S."/>
            <person name="Choi T."/>
            <person name="Kim D."/>
            <person name="Ryu S."/>
            <person name="Kim W."/>
        </authorList>
    </citation>
    <scope>NUCLEOTIDE SEQUENCE [LARGE SCALE GENOMIC DNA]</scope>
    <source>
        <tissue evidence="1">Muscle</tissue>
    </source>
</reference>
<evidence type="ECO:0000313" key="2">
    <source>
        <dbReference type="Proteomes" id="UP000324222"/>
    </source>
</evidence>
<keyword evidence="2" id="KW-1185">Reference proteome</keyword>